<organism evidence="6 7">
    <name type="scientific">Candidatus Acididesulfobacter diazotrophicus</name>
    <dbReference type="NCBI Taxonomy" id="2597226"/>
    <lineage>
        <taxon>Bacteria</taxon>
        <taxon>Deltaproteobacteria</taxon>
        <taxon>Candidatus Acidulodesulfobacterales</taxon>
        <taxon>Candidatus Acididesulfobacter</taxon>
    </lineage>
</organism>
<feature type="domain" description="Flagellin N-terminal" evidence="4">
    <location>
        <begin position="4"/>
        <end position="142"/>
    </location>
</feature>
<comment type="function">
    <text evidence="3">Flagellin is the subunit protein which polymerizes to form the filaments of bacterial flagella.</text>
</comment>
<evidence type="ECO:0000256" key="2">
    <source>
        <dbReference type="ARBA" id="ARBA00023143"/>
    </source>
</evidence>
<sequence length="332" mass="35705">MMQITNNMIYNNINNQLSNESFSIYNLENQISSGLQINSPQDNPAGQVNVLSYQNSMSDVNQYTSNVNLANEISSLASSTLNSAVGVVNNAKTLAIQMANSATNTSMNNQAAANEVGQLINEVSQIANTNYNGQNIFTGENTSQVPAYTTSQAYYSVPSSTSGGTPTNINYSVYTYAGNDVQQRYQIAQNETIAPSLTADVIFGSSNPAPNSQTSSYSPSGLLSVLSLFQSELKSNTFTNDSSNIISSINSGLNTLLSAQATIGTKQQRLTEQSQSYQTVTTNIQQLLSQTQDINIPQAMTNLTQAQTTYQATLAMSSQITQLTPMLLKYLG</sequence>
<keyword evidence="2 3" id="KW-0975">Bacterial flagellum</keyword>
<dbReference type="GO" id="GO:0005198">
    <property type="term" value="F:structural molecule activity"/>
    <property type="evidence" value="ECO:0007669"/>
    <property type="project" value="UniProtKB-UniRule"/>
</dbReference>
<evidence type="ECO:0000256" key="1">
    <source>
        <dbReference type="ARBA" id="ARBA00005709"/>
    </source>
</evidence>
<comment type="similarity">
    <text evidence="1 3">Belongs to the bacterial flagellin family.</text>
</comment>
<keyword evidence="3" id="KW-0964">Secreted</keyword>
<evidence type="ECO:0000313" key="6">
    <source>
        <dbReference type="EMBL" id="RZD18615.1"/>
    </source>
</evidence>
<accession>A0A519BMX7</accession>
<dbReference type="Gene3D" id="1.20.1330.10">
    <property type="entry name" value="f41 fragment of flagellin, N-terminal domain"/>
    <property type="match status" value="1"/>
</dbReference>
<reference evidence="6 7" key="1">
    <citation type="journal article" date="2019" name="ISME J.">
        <title>Insights into ecological role of a new deltaproteobacterial order Candidatus Acidulodesulfobacterales by metagenomics and metatranscriptomics.</title>
        <authorList>
            <person name="Tan S."/>
            <person name="Liu J."/>
            <person name="Fang Y."/>
            <person name="Hedlund B.P."/>
            <person name="Lian Z.H."/>
            <person name="Huang L.Y."/>
            <person name="Li J.T."/>
            <person name="Huang L.N."/>
            <person name="Li W.J."/>
            <person name="Jiang H.C."/>
            <person name="Dong H.L."/>
            <person name="Shu W.S."/>
        </authorList>
    </citation>
    <scope>NUCLEOTIDE SEQUENCE [LARGE SCALE GENOMIC DNA]</scope>
    <source>
        <strain evidence="6">AP1</strain>
    </source>
</reference>
<dbReference type="Pfam" id="PF00669">
    <property type="entry name" value="Flagellin_N"/>
    <property type="match status" value="1"/>
</dbReference>
<dbReference type="AlphaFoldDB" id="A0A519BMX7"/>
<gene>
    <name evidence="6" type="ORF">EVG15_05310</name>
</gene>
<feature type="domain" description="Flagellin C-terminal" evidence="5">
    <location>
        <begin position="248"/>
        <end position="331"/>
    </location>
</feature>
<dbReference type="InterPro" id="IPR001492">
    <property type="entry name" value="Flagellin"/>
</dbReference>
<evidence type="ECO:0000259" key="5">
    <source>
        <dbReference type="Pfam" id="PF00700"/>
    </source>
</evidence>
<comment type="caution">
    <text evidence="6">The sequence shown here is derived from an EMBL/GenBank/DDBJ whole genome shotgun (WGS) entry which is preliminary data.</text>
</comment>
<dbReference type="GO" id="GO:0009288">
    <property type="term" value="C:bacterial-type flagellum"/>
    <property type="evidence" value="ECO:0007669"/>
    <property type="project" value="UniProtKB-SubCell"/>
</dbReference>
<dbReference type="GO" id="GO:0005576">
    <property type="term" value="C:extracellular region"/>
    <property type="evidence" value="ECO:0007669"/>
    <property type="project" value="UniProtKB-SubCell"/>
</dbReference>
<dbReference type="InterPro" id="IPR001029">
    <property type="entry name" value="Flagellin_N"/>
</dbReference>
<name>A0A519BMX7_9DELT</name>
<dbReference type="PANTHER" id="PTHR42792:SF1">
    <property type="entry name" value="FLAGELLAR HOOK-ASSOCIATED PROTEIN 3"/>
    <property type="match status" value="1"/>
</dbReference>
<protein>
    <recommendedName>
        <fullName evidence="3">Flagellin</fullName>
    </recommendedName>
</protein>
<proteinExistence type="inferred from homology"/>
<dbReference type="Pfam" id="PF00700">
    <property type="entry name" value="Flagellin_C"/>
    <property type="match status" value="1"/>
</dbReference>
<dbReference type="Proteomes" id="UP000319296">
    <property type="component" value="Unassembled WGS sequence"/>
</dbReference>
<evidence type="ECO:0000313" key="7">
    <source>
        <dbReference type="Proteomes" id="UP000319296"/>
    </source>
</evidence>
<evidence type="ECO:0000256" key="3">
    <source>
        <dbReference type="RuleBase" id="RU362073"/>
    </source>
</evidence>
<comment type="subcellular location">
    <subcellularLocation>
        <location evidence="3">Secreted</location>
    </subcellularLocation>
    <subcellularLocation>
        <location evidence="3">Bacterial flagellum</location>
    </subcellularLocation>
</comment>
<dbReference type="SUPFAM" id="SSF64518">
    <property type="entry name" value="Phase 1 flagellin"/>
    <property type="match status" value="1"/>
</dbReference>
<evidence type="ECO:0000259" key="4">
    <source>
        <dbReference type="Pfam" id="PF00669"/>
    </source>
</evidence>
<dbReference type="PANTHER" id="PTHR42792">
    <property type="entry name" value="FLAGELLIN"/>
    <property type="match status" value="1"/>
</dbReference>
<dbReference type="EMBL" id="SGBB01000007">
    <property type="protein sequence ID" value="RZD18615.1"/>
    <property type="molecule type" value="Genomic_DNA"/>
</dbReference>
<dbReference type="InterPro" id="IPR046358">
    <property type="entry name" value="Flagellin_C"/>
</dbReference>